<dbReference type="AlphaFoldDB" id="A0A4R4DKL3"/>
<dbReference type="Proteomes" id="UP000295023">
    <property type="component" value="Unassembled WGS sequence"/>
</dbReference>
<dbReference type="EMBL" id="SKBM01000011">
    <property type="protein sequence ID" value="TCZ61169.1"/>
    <property type="molecule type" value="Genomic_DNA"/>
</dbReference>
<accession>A0A4R4DKL3</accession>
<keyword evidence="4" id="KW-1185">Reference proteome</keyword>
<feature type="chain" id="PRO_5020452995" evidence="2">
    <location>
        <begin position="25"/>
        <end position="120"/>
    </location>
</feature>
<evidence type="ECO:0000313" key="3">
    <source>
        <dbReference type="EMBL" id="TCZ61169.1"/>
    </source>
</evidence>
<keyword evidence="2" id="KW-0732">Signal</keyword>
<feature type="compositionally biased region" description="Basic and acidic residues" evidence="1">
    <location>
        <begin position="111"/>
        <end position="120"/>
    </location>
</feature>
<evidence type="ECO:0000313" key="4">
    <source>
        <dbReference type="Proteomes" id="UP000295023"/>
    </source>
</evidence>
<evidence type="ECO:0000256" key="2">
    <source>
        <dbReference type="SAM" id="SignalP"/>
    </source>
</evidence>
<proteinExistence type="predicted"/>
<gene>
    <name evidence="3" type="ORF">EXY23_13660</name>
</gene>
<sequence length="120" mass="11390">MATRLTLAAAIAALGIGLAGAAGAAPAGYNPQTAPGTASGTAAPHFDGSDEGGPVVHRAAPRPGEGTRDAASARLIGGGEGGPEKLHEGEGSGNAGWPGRAGFIGTSGDGPEIRRAGARG</sequence>
<organism evidence="3 4">
    <name type="scientific">Roseicella aquatilis</name>
    <dbReference type="NCBI Taxonomy" id="2527868"/>
    <lineage>
        <taxon>Bacteria</taxon>
        <taxon>Pseudomonadati</taxon>
        <taxon>Pseudomonadota</taxon>
        <taxon>Alphaproteobacteria</taxon>
        <taxon>Acetobacterales</taxon>
        <taxon>Roseomonadaceae</taxon>
        <taxon>Roseicella</taxon>
    </lineage>
</organism>
<evidence type="ECO:0000256" key="1">
    <source>
        <dbReference type="SAM" id="MobiDB-lite"/>
    </source>
</evidence>
<comment type="caution">
    <text evidence="3">The sequence shown here is derived from an EMBL/GenBank/DDBJ whole genome shotgun (WGS) entry which is preliminary data.</text>
</comment>
<reference evidence="3 4" key="1">
    <citation type="submission" date="2019-03" db="EMBL/GenBank/DDBJ databases">
        <title>Paracraurococcus aquatilis NE82 genome sequence.</title>
        <authorList>
            <person name="Zhao Y."/>
            <person name="Du Z."/>
        </authorList>
    </citation>
    <scope>NUCLEOTIDE SEQUENCE [LARGE SCALE GENOMIC DNA]</scope>
    <source>
        <strain evidence="3 4">NE82</strain>
    </source>
</reference>
<feature type="region of interest" description="Disordered" evidence="1">
    <location>
        <begin position="22"/>
        <end position="120"/>
    </location>
</feature>
<dbReference type="RefSeq" id="WP_132289980.1">
    <property type="nucleotide sequence ID" value="NZ_SKBM01000011.1"/>
</dbReference>
<feature type="compositionally biased region" description="Low complexity" evidence="1">
    <location>
        <begin position="22"/>
        <end position="44"/>
    </location>
</feature>
<name>A0A4R4DKL3_9PROT</name>
<feature type="signal peptide" evidence="2">
    <location>
        <begin position="1"/>
        <end position="24"/>
    </location>
</feature>
<protein>
    <submittedName>
        <fullName evidence="3">Uncharacterized protein</fullName>
    </submittedName>
</protein>